<sequence>MVYGSSGAQLPPWQGLDAFRPRPVEPAGPPQVAPAYVSIPNDRQDDIQRARSGPITVPTPPVVAPNVERAPPPVDPAAVSVPSGGTTELRSASSHRLSQAADASVLLSTLQEESPATPSGPSLSLASPSIPSIPSVPSLLLTSPDLASRPSSPAPVPDDINSGHVSEATPFTSPNASMVDARSGSSSSSSPSSVDSEQDAMLGNLFMKKNWLFLRKKTLFLNKKKFRFTRKKRTIPLQL</sequence>
<feature type="compositionally biased region" description="Low complexity" evidence="1">
    <location>
        <begin position="114"/>
        <end position="144"/>
    </location>
</feature>
<keyword evidence="3" id="KW-1185">Reference proteome</keyword>
<evidence type="ECO:0000313" key="3">
    <source>
        <dbReference type="Proteomes" id="UP000553632"/>
    </source>
</evidence>
<comment type="caution">
    <text evidence="2">The sequence shown here is derived from an EMBL/GenBank/DDBJ whole genome shotgun (WGS) entry which is preliminary data.</text>
</comment>
<feature type="region of interest" description="Disordered" evidence="1">
    <location>
        <begin position="1"/>
        <end position="197"/>
    </location>
</feature>
<dbReference type="Proteomes" id="UP000553632">
    <property type="component" value="Unassembled WGS sequence"/>
</dbReference>
<feature type="compositionally biased region" description="Low complexity" evidence="1">
    <location>
        <begin position="183"/>
        <end position="195"/>
    </location>
</feature>
<evidence type="ECO:0000313" key="2">
    <source>
        <dbReference type="EMBL" id="KAF4706147.1"/>
    </source>
</evidence>
<gene>
    <name evidence="2" type="ORF">FOZ63_003880</name>
</gene>
<proteinExistence type="predicted"/>
<dbReference type="AlphaFoldDB" id="A0A7J6QD72"/>
<protein>
    <submittedName>
        <fullName evidence="2">Uncharacterized protein</fullName>
    </submittedName>
</protein>
<evidence type="ECO:0000256" key="1">
    <source>
        <dbReference type="SAM" id="MobiDB-lite"/>
    </source>
</evidence>
<feature type="compositionally biased region" description="Polar residues" evidence="1">
    <location>
        <begin position="84"/>
        <end position="97"/>
    </location>
</feature>
<reference evidence="2 3" key="1">
    <citation type="submission" date="2020-04" db="EMBL/GenBank/DDBJ databases">
        <title>Perkinsus olseni comparative genomics.</title>
        <authorList>
            <person name="Bogema D.R."/>
        </authorList>
    </citation>
    <scope>NUCLEOTIDE SEQUENCE [LARGE SCALE GENOMIC DNA]</scope>
    <source>
        <strain evidence="2 3">ATCC PRA-207</strain>
    </source>
</reference>
<name>A0A7J6QD72_PEROL</name>
<accession>A0A7J6QD72</accession>
<dbReference type="EMBL" id="JABANO010033831">
    <property type="protein sequence ID" value="KAF4706147.1"/>
    <property type="molecule type" value="Genomic_DNA"/>
</dbReference>
<organism evidence="2 3">
    <name type="scientific">Perkinsus olseni</name>
    <name type="common">Perkinsus atlanticus</name>
    <dbReference type="NCBI Taxonomy" id="32597"/>
    <lineage>
        <taxon>Eukaryota</taxon>
        <taxon>Sar</taxon>
        <taxon>Alveolata</taxon>
        <taxon>Perkinsozoa</taxon>
        <taxon>Perkinsea</taxon>
        <taxon>Perkinsida</taxon>
        <taxon>Perkinsidae</taxon>
        <taxon>Perkinsus</taxon>
    </lineage>
</organism>